<evidence type="ECO:0000313" key="2">
    <source>
        <dbReference type="Proteomes" id="UP001732700"/>
    </source>
</evidence>
<sequence>MARRRTAMLVALGLVALLLLPAAFSAPSLIYMPTDVPVNPVSFARGLTLDYYDELCPDVRDLVRAVVLDALGEDMSIAAGLLRIFFHDCFPQGCDASILLNGTGTPFGGEQQMPPNRGLQPKALQLIEEIRAKVHAVCGPTVSCADITSLATHDAVVASGGKPYYVPLGRMDSRRAAAWSYVYDLPHFTADISDVIATFRSRRYFDATDVVALSGAHSIGKAHCSTFTGGFRKEDSDFAEKLRRNCTNGGDDRMQYLDVNTPHVLDNVYYHNLKEGKGVLATDQLLNGDDRTKWLVDGFADDEWWFWNQFGTSMRKMGMLEGYFGNVGEVRHVSCSQRNPPASTA</sequence>
<keyword evidence="2" id="KW-1185">Reference proteome</keyword>
<reference evidence="1" key="2">
    <citation type="submission" date="2025-09" db="UniProtKB">
        <authorList>
            <consortium name="EnsemblPlants"/>
        </authorList>
    </citation>
    <scope>IDENTIFICATION</scope>
</reference>
<protein>
    <submittedName>
        <fullName evidence="1">Uncharacterized protein</fullName>
    </submittedName>
</protein>
<dbReference type="Proteomes" id="UP001732700">
    <property type="component" value="Chromosome 6A"/>
</dbReference>
<dbReference type="EnsemblPlants" id="AVESA.00010b.r2.6AG1075490.1">
    <property type="protein sequence ID" value="AVESA.00010b.r2.6AG1075490.1.CDS"/>
    <property type="gene ID" value="AVESA.00010b.r2.6AG1075490"/>
</dbReference>
<accession>A0ACD5YVR7</accession>
<reference evidence="1" key="1">
    <citation type="submission" date="2021-05" db="EMBL/GenBank/DDBJ databases">
        <authorList>
            <person name="Scholz U."/>
            <person name="Mascher M."/>
            <person name="Fiebig A."/>
        </authorList>
    </citation>
    <scope>NUCLEOTIDE SEQUENCE [LARGE SCALE GENOMIC DNA]</scope>
</reference>
<name>A0ACD5YVR7_AVESA</name>
<proteinExistence type="predicted"/>
<evidence type="ECO:0000313" key="1">
    <source>
        <dbReference type="EnsemblPlants" id="AVESA.00010b.r2.6AG1075490.1.CDS"/>
    </source>
</evidence>
<organism evidence="1 2">
    <name type="scientific">Avena sativa</name>
    <name type="common">Oat</name>
    <dbReference type="NCBI Taxonomy" id="4498"/>
    <lineage>
        <taxon>Eukaryota</taxon>
        <taxon>Viridiplantae</taxon>
        <taxon>Streptophyta</taxon>
        <taxon>Embryophyta</taxon>
        <taxon>Tracheophyta</taxon>
        <taxon>Spermatophyta</taxon>
        <taxon>Magnoliopsida</taxon>
        <taxon>Liliopsida</taxon>
        <taxon>Poales</taxon>
        <taxon>Poaceae</taxon>
        <taxon>BOP clade</taxon>
        <taxon>Pooideae</taxon>
        <taxon>Poodae</taxon>
        <taxon>Poeae</taxon>
        <taxon>Poeae Chloroplast Group 1 (Aveneae type)</taxon>
        <taxon>Aveninae</taxon>
        <taxon>Avena</taxon>
    </lineage>
</organism>